<dbReference type="PANTHER" id="PTHR30146">
    <property type="entry name" value="LACI-RELATED TRANSCRIPTIONAL REPRESSOR"/>
    <property type="match status" value="1"/>
</dbReference>
<feature type="domain" description="HTH lacI-type" evidence="4">
    <location>
        <begin position="2"/>
        <end position="56"/>
    </location>
</feature>
<keyword evidence="3" id="KW-0804">Transcription</keyword>
<dbReference type="AlphaFoldDB" id="A0A2A2M8Z7"/>
<dbReference type="GO" id="GO:0000976">
    <property type="term" value="F:transcription cis-regulatory region binding"/>
    <property type="evidence" value="ECO:0007669"/>
    <property type="project" value="TreeGrafter"/>
</dbReference>
<dbReference type="SUPFAM" id="SSF47413">
    <property type="entry name" value="lambda repressor-like DNA-binding domains"/>
    <property type="match status" value="1"/>
</dbReference>
<dbReference type="GO" id="GO:0003700">
    <property type="term" value="F:DNA-binding transcription factor activity"/>
    <property type="evidence" value="ECO:0007669"/>
    <property type="project" value="TreeGrafter"/>
</dbReference>
<dbReference type="OrthoDB" id="6479955at2"/>
<dbReference type="PROSITE" id="PS50932">
    <property type="entry name" value="HTH_LACI_2"/>
    <property type="match status" value="1"/>
</dbReference>
<sequence length="305" mass="33164">MATINDVSRLAQVSKATVSRVLSGSRGVKEESRLAVLKAAEALNYAPNLIAQSLSTQTTGCIGVVCAMETIQQAAHYLQALEKQMRLHKKHLLLRFATDAASVQHALSELGRGLCDAMIIIGARFTLPPLDDTIVLIDCLDAEGGSRIEFDHEFAAHTASQYLVSQGRRQLALLNYDQSDAADQTLQGYRSALEFNLIPYNRQLVTQCSPSMKVALQSLLNSGVAFNGLLLRDNNDAQQAKELLQAFNRDVPRQVMIFSLDGSMSLPGQPAIEYPLESLAQRALELIVGSRDAGHSYVVRGALVA</sequence>
<dbReference type="Pfam" id="PF00356">
    <property type="entry name" value="LacI"/>
    <property type="match status" value="1"/>
</dbReference>
<reference evidence="5 6" key="1">
    <citation type="submission" date="2017-08" db="EMBL/GenBank/DDBJ databases">
        <title>Draft Genome Sequence of Hafnia alvei CITHA-6 Isolated from Raw Bovine Milk.</title>
        <authorList>
            <person name="Culligan E.P."/>
            <person name="Mcsweeney A."/>
            <person name="O'Doherty C."/>
            <person name="Gleeson E."/>
            <person name="O'Riordan D."/>
            <person name="Sleator R.D."/>
        </authorList>
    </citation>
    <scope>NUCLEOTIDE SEQUENCE [LARGE SCALE GENOMIC DNA]</scope>
    <source>
        <strain evidence="5 6">CITHA-6</strain>
    </source>
</reference>
<dbReference type="EMBL" id="NQMS01000010">
    <property type="protein sequence ID" value="PAV94847.1"/>
    <property type="molecule type" value="Genomic_DNA"/>
</dbReference>
<dbReference type="InterPro" id="IPR028082">
    <property type="entry name" value="Peripla_BP_I"/>
</dbReference>
<evidence type="ECO:0000256" key="1">
    <source>
        <dbReference type="ARBA" id="ARBA00023015"/>
    </source>
</evidence>
<evidence type="ECO:0000256" key="2">
    <source>
        <dbReference type="ARBA" id="ARBA00023125"/>
    </source>
</evidence>
<proteinExistence type="predicted"/>
<keyword evidence="2" id="KW-0238">DNA-binding</keyword>
<dbReference type="SUPFAM" id="SSF53822">
    <property type="entry name" value="Periplasmic binding protein-like I"/>
    <property type="match status" value="1"/>
</dbReference>
<comment type="caution">
    <text evidence="5">The sequence shown here is derived from an EMBL/GenBank/DDBJ whole genome shotgun (WGS) entry which is preliminary data.</text>
</comment>
<dbReference type="SMART" id="SM00354">
    <property type="entry name" value="HTH_LACI"/>
    <property type="match status" value="1"/>
</dbReference>
<keyword evidence="1" id="KW-0805">Transcription regulation</keyword>
<dbReference type="Gene3D" id="3.40.50.2300">
    <property type="match status" value="2"/>
</dbReference>
<evidence type="ECO:0000313" key="5">
    <source>
        <dbReference type="EMBL" id="PAV94847.1"/>
    </source>
</evidence>
<gene>
    <name evidence="5" type="ORF">CJD50_19075</name>
</gene>
<protein>
    <submittedName>
        <fullName evidence="5">LacI family transcriptional regulator</fullName>
    </submittedName>
</protein>
<organism evidence="5 6">
    <name type="scientific">Hafnia paralvei</name>
    <dbReference type="NCBI Taxonomy" id="546367"/>
    <lineage>
        <taxon>Bacteria</taxon>
        <taxon>Pseudomonadati</taxon>
        <taxon>Pseudomonadota</taxon>
        <taxon>Gammaproteobacteria</taxon>
        <taxon>Enterobacterales</taxon>
        <taxon>Hafniaceae</taxon>
        <taxon>Hafnia</taxon>
    </lineage>
</organism>
<dbReference type="PANTHER" id="PTHR30146:SF109">
    <property type="entry name" value="HTH-TYPE TRANSCRIPTIONAL REGULATOR GALS"/>
    <property type="match status" value="1"/>
</dbReference>
<evidence type="ECO:0000259" key="4">
    <source>
        <dbReference type="PROSITE" id="PS50932"/>
    </source>
</evidence>
<dbReference type="InterPro" id="IPR000843">
    <property type="entry name" value="HTH_LacI"/>
</dbReference>
<dbReference type="InterPro" id="IPR010982">
    <property type="entry name" value="Lambda_DNA-bd_dom_sf"/>
</dbReference>
<evidence type="ECO:0000256" key="3">
    <source>
        <dbReference type="ARBA" id="ARBA00023163"/>
    </source>
</evidence>
<accession>A0A2A2M8Z7</accession>
<dbReference type="Proteomes" id="UP000218796">
    <property type="component" value="Unassembled WGS sequence"/>
</dbReference>
<name>A0A2A2M8Z7_9GAMM</name>
<evidence type="ECO:0000313" key="6">
    <source>
        <dbReference type="Proteomes" id="UP000218796"/>
    </source>
</evidence>
<dbReference type="CDD" id="cd01392">
    <property type="entry name" value="HTH_LacI"/>
    <property type="match status" value="1"/>
</dbReference>
<dbReference type="GeneID" id="69636572"/>
<keyword evidence="6" id="KW-1185">Reference proteome</keyword>
<dbReference type="Gene3D" id="1.10.260.40">
    <property type="entry name" value="lambda repressor-like DNA-binding domains"/>
    <property type="match status" value="1"/>
</dbReference>
<dbReference type="RefSeq" id="WP_008815868.1">
    <property type="nucleotide sequence ID" value="NZ_CALECD010000031.1"/>
</dbReference>
<dbReference type="KEGG" id="hpar:AL518_03670"/>